<keyword evidence="5" id="KW-0223">Dioxygenase</keyword>
<evidence type="ECO:0000256" key="10">
    <source>
        <dbReference type="SAM" id="MobiDB-lite"/>
    </source>
</evidence>
<keyword evidence="4" id="KW-0847">Vitamin C</keyword>
<comment type="catalytic activity">
    <reaction evidence="9">
        <text>[ribosomal protein uS12]-L-proline + 2-oxoglutarate + O2 = [ribosomal protein uS12]-(3S)-3-hydroxy-L-proline + succinate + CO2</text>
        <dbReference type="Rhea" id="RHEA:54156"/>
        <dbReference type="Rhea" id="RHEA-COMP:13816"/>
        <dbReference type="Rhea" id="RHEA-COMP:13818"/>
        <dbReference type="ChEBI" id="CHEBI:15379"/>
        <dbReference type="ChEBI" id="CHEBI:16526"/>
        <dbReference type="ChEBI" id="CHEBI:16810"/>
        <dbReference type="ChEBI" id="CHEBI:30031"/>
        <dbReference type="ChEBI" id="CHEBI:50342"/>
        <dbReference type="ChEBI" id="CHEBI:85428"/>
    </reaction>
</comment>
<dbReference type="OrthoDB" id="430522at2759"/>
<dbReference type="PANTHER" id="PTHR12117">
    <property type="entry name" value="HISTONE ACETYLTRANSFERASE COMPLEX"/>
    <property type="match status" value="1"/>
</dbReference>
<evidence type="ECO:0000256" key="2">
    <source>
        <dbReference type="ARBA" id="ARBA00007443"/>
    </source>
</evidence>
<dbReference type="AlphaFoldDB" id="A0A7R9BV04"/>
<proteinExistence type="inferred from homology"/>
<sequence>MSAVRDAEPHSYVGDFFQDVLWKEATEAFKGRRQSDVSKGKLRNFLLNARYRTNDFLSDSTFMQELRDHLLEREDLFSPRNNDLFQFMQTPNLLKSEERSVPCIRDDGESTGGAPSVRNPVNIFGDILRAVIKPVLERVSGIDLSDDIFMSSSIYTHTDTLLCHDDDLEERRLAFIYYLTPPEWTEEDGGQLDLFECTDEASPGKVVRSFLPKRNTFLFFHVSYRSFHQVREILTKTKVRLSLNGWFNGAPLKRPPHPIDALPSFVHPGNLLDEFFEWINPTYLDPETIASIQENFEETSEIQLVQFFNAGVYDELCSAFLAAADEDWLERGPANRRKFRNWNRSDVDDGIIGKLQVFFHSEAFFLLLSQLTGLQLHRKTEEDSAPSSSKKIKVEKESCDPGCFLEIREMEHGSYSLCSDEDPVMSLNTLEASVFFNSPASTEDDDGDEDEPYDGPGGFLSYVPRFETNEMLRISPARNTLSLVYRTSDVLRFTKRCSKSQSFYSSRAKASQARFWEYYAVFPDFVKTLHVECNVLLPTKFGAKGVKTEFCGSSLISEEQGTDQVAVAREETGVRIRLRRGKKRKSYVKTKGVEATELQTSPVVVGPSDGSEESVPPAKSPRIEEFSVFDENKSRNTDGVVSQPVHLFEKGENAGKEVKRRGLPPDRRQKTSTYSMRGIGN</sequence>
<dbReference type="Proteomes" id="UP000678499">
    <property type="component" value="Unassembled WGS sequence"/>
</dbReference>
<dbReference type="InterPro" id="IPR039558">
    <property type="entry name" value="TPA1/OFD1_N"/>
</dbReference>
<dbReference type="InterPro" id="IPR051842">
    <property type="entry name" value="uS12_prolyl_hydroxylase"/>
</dbReference>
<comment type="cofactor">
    <cofactor evidence="1">
        <name>L-ascorbate</name>
        <dbReference type="ChEBI" id="CHEBI:38290"/>
    </cofactor>
</comment>
<name>A0A7R9BV04_9CRUS</name>
<evidence type="ECO:0000256" key="4">
    <source>
        <dbReference type="ARBA" id="ARBA00022896"/>
    </source>
</evidence>
<feature type="region of interest" description="Disordered" evidence="10">
    <location>
        <begin position="602"/>
        <end position="681"/>
    </location>
</feature>
<evidence type="ECO:0000256" key="5">
    <source>
        <dbReference type="ARBA" id="ARBA00022964"/>
    </source>
</evidence>
<dbReference type="InterPro" id="IPR019601">
    <property type="entry name" value="Oxoglutarate/Fe-dep_Oase_C"/>
</dbReference>
<dbReference type="GO" id="GO:0031543">
    <property type="term" value="F:peptidyl-proline dioxygenase activity"/>
    <property type="evidence" value="ECO:0007669"/>
    <property type="project" value="TreeGrafter"/>
</dbReference>
<evidence type="ECO:0000313" key="12">
    <source>
        <dbReference type="EMBL" id="CAD7280571.1"/>
    </source>
</evidence>
<dbReference type="PANTHER" id="PTHR12117:SF0">
    <property type="entry name" value="PROLYL 3-HYDROXYLASE OGFOD1"/>
    <property type="match status" value="1"/>
</dbReference>
<feature type="compositionally biased region" description="Basic and acidic residues" evidence="10">
    <location>
        <begin position="621"/>
        <end position="636"/>
    </location>
</feature>
<dbReference type="Pfam" id="PF10637">
    <property type="entry name" value="Ofd1_CTDD"/>
    <property type="match status" value="1"/>
</dbReference>
<dbReference type="GO" id="GO:0006449">
    <property type="term" value="P:regulation of translational termination"/>
    <property type="evidence" value="ECO:0007669"/>
    <property type="project" value="TreeGrafter"/>
</dbReference>
<dbReference type="GO" id="GO:0005506">
    <property type="term" value="F:iron ion binding"/>
    <property type="evidence" value="ECO:0007669"/>
    <property type="project" value="InterPro"/>
</dbReference>
<dbReference type="Pfam" id="PF13661">
    <property type="entry name" value="2OG-FeII_Oxy_4"/>
    <property type="match status" value="1"/>
</dbReference>
<comment type="similarity">
    <text evidence="2">Belongs to the TPA1 family.</text>
</comment>
<dbReference type="SMART" id="SM00702">
    <property type="entry name" value="P4Hc"/>
    <property type="match status" value="1"/>
</dbReference>
<evidence type="ECO:0000256" key="8">
    <source>
        <dbReference type="ARBA" id="ARBA00029938"/>
    </source>
</evidence>
<feature type="domain" description="Fe2OG dioxygenase" evidence="11">
    <location>
        <begin position="113"/>
        <end position="249"/>
    </location>
</feature>
<evidence type="ECO:0000256" key="1">
    <source>
        <dbReference type="ARBA" id="ARBA00001961"/>
    </source>
</evidence>
<reference evidence="12" key="1">
    <citation type="submission" date="2020-11" db="EMBL/GenBank/DDBJ databases">
        <authorList>
            <person name="Tran Van P."/>
        </authorList>
    </citation>
    <scope>NUCLEOTIDE SEQUENCE</scope>
</reference>
<dbReference type="InterPro" id="IPR005123">
    <property type="entry name" value="Oxoglu/Fe-dep_dioxygenase_dom"/>
</dbReference>
<evidence type="ECO:0000313" key="13">
    <source>
        <dbReference type="Proteomes" id="UP000678499"/>
    </source>
</evidence>
<evidence type="ECO:0000256" key="9">
    <source>
        <dbReference type="ARBA" id="ARBA00047444"/>
    </source>
</evidence>
<organism evidence="12">
    <name type="scientific">Notodromas monacha</name>
    <dbReference type="NCBI Taxonomy" id="399045"/>
    <lineage>
        <taxon>Eukaryota</taxon>
        <taxon>Metazoa</taxon>
        <taxon>Ecdysozoa</taxon>
        <taxon>Arthropoda</taxon>
        <taxon>Crustacea</taxon>
        <taxon>Oligostraca</taxon>
        <taxon>Ostracoda</taxon>
        <taxon>Podocopa</taxon>
        <taxon>Podocopida</taxon>
        <taxon>Cypridocopina</taxon>
        <taxon>Cypridoidea</taxon>
        <taxon>Cyprididae</taxon>
        <taxon>Notodromas</taxon>
    </lineage>
</organism>
<dbReference type="InterPro" id="IPR006620">
    <property type="entry name" value="Pro_4_hyd_alph"/>
</dbReference>
<dbReference type="GO" id="GO:0031418">
    <property type="term" value="F:L-ascorbic acid binding"/>
    <property type="evidence" value="ECO:0007669"/>
    <property type="project" value="UniProtKB-KW"/>
</dbReference>
<accession>A0A7R9BV04</accession>
<dbReference type="Gene3D" id="2.60.120.620">
    <property type="entry name" value="q2cbj1_9rhob like domain"/>
    <property type="match status" value="2"/>
</dbReference>
<dbReference type="EMBL" id="OA884292">
    <property type="protein sequence ID" value="CAD7280571.1"/>
    <property type="molecule type" value="Genomic_DNA"/>
</dbReference>
<evidence type="ECO:0000256" key="7">
    <source>
        <dbReference type="ARBA" id="ARBA00023004"/>
    </source>
</evidence>
<keyword evidence="13" id="KW-1185">Reference proteome</keyword>
<keyword evidence="7" id="KW-0408">Iron</keyword>
<feature type="compositionally biased region" description="Basic and acidic residues" evidence="10">
    <location>
        <begin position="647"/>
        <end position="657"/>
    </location>
</feature>
<dbReference type="PROSITE" id="PS51471">
    <property type="entry name" value="FE2OG_OXY"/>
    <property type="match status" value="1"/>
</dbReference>
<dbReference type="GO" id="GO:0005737">
    <property type="term" value="C:cytoplasm"/>
    <property type="evidence" value="ECO:0007669"/>
    <property type="project" value="TreeGrafter"/>
</dbReference>
<evidence type="ECO:0000259" key="11">
    <source>
        <dbReference type="PROSITE" id="PS51471"/>
    </source>
</evidence>
<evidence type="ECO:0000256" key="3">
    <source>
        <dbReference type="ARBA" id="ARBA00022723"/>
    </source>
</evidence>
<keyword evidence="6" id="KW-0560">Oxidoreductase</keyword>
<dbReference type="EMBL" id="CAJPEX010002255">
    <property type="protein sequence ID" value="CAG0920723.1"/>
    <property type="molecule type" value="Genomic_DNA"/>
</dbReference>
<protein>
    <recommendedName>
        <fullName evidence="8">uS12 prolyl 3-hydroxylase</fullName>
    </recommendedName>
</protein>
<keyword evidence="3" id="KW-0479">Metal-binding</keyword>
<evidence type="ECO:0000256" key="6">
    <source>
        <dbReference type="ARBA" id="ARBA00023002"/>
    </source>
</evidence>
<gene>
    <name evidence="12" type="ORF">NMOB1V02_LOCUS8229</name>
</gene>